<dbReference type="EMBL" id="LBJM01000051">
    <property type="protein sequence ID" value="RXH39498.1"/>
    <property type="molecule type" value="Genomic_DNA"/>
</dbReference>
<proteinExistence type="predicted"/>
<gene>
    <name evidence="2" type="ORF">XH94_18450</name>
</gene>
<evidence type="ECO:0000256" key="1">
    <source>
        <dbReference type="SAM" id="Phobius"/>
    </source>
</evidence>
<protein>
    <submittedName>
        <fullName evidence="2">Uncharacterized protein</fullName>
    </submittedName>
</protein>
<organism evidence="2 3">
    <name type="scientific">Bradyrhizobium zhanjiangense</name>
    <dbReference type="NCBI Taxonomy" id="1325107"/>
    <lineage>
        <taxon>Bacteria</taxon>
        <taxon>Pseudomonadati</taxon>
        <taxon>Pseudomonadota</taxon>
        <taxon>Alphaproteobacteria</taxon>
        <taxon>Hyphomicrobiales</taxon>
        <taxon>Nitrobacteraceae</taxon>
        <taxon>Bradyrhizobium</taxon>
    </lineage>
</organism>
<dbReference type="Proteomes" id="UP000290565">
    <property type="component" value="Unassembled WGS sequence"/>
</dbReference>
<evidence type="ECO:0000313" key="2">
    <source>
        <dbReference type="EMBL" id="RXH39498.1"/>
    </source>
</evidence>
<evidence type="ECO:0000313" key="3">
    <source>
        <dbReference type="Proteomes" id="UP000290565"/>
    </source>
</evidence>
<dbReference type="AlphaFoldDB" id="A0A4Q0SLR9"/>
<accession>A0A4Q0SLR9</accession>
<name>A0A4Q0SLR9_9BRAD</name>
<dbReference type="RefSeq" id="WP_245473173.1">
    <property type="nucleotide sequence ID" value="NZ_CP022221.1"/>
</dbReference>
<comment type="caution">
    <text evidence="2">The sequence shown here is derived from an EMBL/GenBank/DDBJ whole genome shotgun (WGS) entry which is preliminary data.</text>
</comment>
<keyword evidence="1" id="KW-0472">Membrane</keyword>
<keyword evidence="1" id="KW-0812">Transmembrane</keyword>
<keyword evidence="1" id="KW-1133">Transmembrane helix</keyword>
<reference evidence="2 3" key="1">
    <citation type="submission" date="2015-04" db="EMBL/GenBank/DDBJ databases">
        <title>Comparative genomics of rhizobia nodulating Arachis hypogaea in China.</title>
        <authorList>
            <person name="Li Y."/>
        </authorList>
    </citation>
    <scope>NUCLEOTIDE SEQUENCE [LARGE SCALE GENOMIC DNA]</scope>
    <source>
        <strain evidence="2 3">CCBAU 51787</strain>
    </source>
</reference>
<sequence length="78" mass="8378">MQGRPRPFLQMLARLSALRALGGSQDPDSRDASPFLILVAVVLALLLAILEIDLNRAALQSLGLMGDAFSVDPMFKSP</sequence>
<feature type="transmembrane region" description="Helical" evidence="1">
    <location>
        <begin position="32"/>
        <end position="50"/>
    </location>
</feature>